<keyword evidence="1" id="KW-1133">Transmembrane helix</keyword>
<sequence>MVSFATYLTIAVVSMYGFVVDPFVGAACISEISVSAETASMWVVLYVSRGSSIVADTIVLVLTWIKTFGHWRDVRRANIGVSLTTCLLRDGTIYFIALLVINIAQPLTYNFSADLSPVGVFVASPVGAFVAVLPPVLINRFMINLRTVESEVPDCSVSVTDWQQGQSTLQFERSMNRLGNIGGPLYDGWSDEPYNDETTFTEVDETGAEV</sequence>
<dbReference type="HOGENOM" id="CLU_053360_4_1_1"/>
<dbReference type="RefSeq" id="XP_007397008.1">
    <property type="nucleotide sequence ID" value="XM_007396946.1"/>
</dbReference>
<keyword evidence="1" id="KW-0472">Membrane</keyword>
<feature type="transmembrane region" description="Helical" evidence="1">
    <location>
        <begin position="86"/>
        <end position="104"/>
    </location>
</feature>
<feature type="transmembrane region" description="Helical" evidence="1">
    <location>
        <begin position="42"/>
        <end position="65"/>
    </location>
</feature>
<evidence type="ECO:0000256" key="1">
    <source>
        <dbReference type="SAM" id="Phobius"/>
    </source>
</evidence>
<protein>
    <submittedName>
        <fullName evidence="2">Uncharacterized protein</fullName>
    </submittedName>
</protein>
<proteinExistence type="predicted"/>
<dbReference type="EMBL" id="JH930473">
    <property type="protein sequence ID" value="EKM54310.1"/>
    <property type="molecule type" value="Genomic_DNA"/>
</dbReference>
<dbReference type="KEGG" id="pco:PHACADRAFT_258091"/>
<dbReference type="AlphaFoldDB" id="K5W5D1"/>
<name>K5W5D1_PHACS</name>
<feature type="transmembrane region" description="Helical" evidence="1">
    <location>
        <begin position="116"/>
        <end position="138"/>
    </location>
</feature>
<accession>K5W5D1</accession>
<evidence type="ECO:0000313" key="3">
    <source>
        <dbReference type="Proteomes" id="UP000008370"/>
    </source>
</evidence>
<reference evidence="2 3" key="1">
    <citation type="journal article" date="2012" name="BMC Genomics">
        <title>Comparative genomics of the white-rot fungi, Phanerochaete carnosa and P. chrysosporium, to elucidate the genetic basis of the distinct wood types they colonize.</title>
        <authorList>
            <person name="Suzuki H."/>
            <person name="MacDonald J."/>
            <person name="Syed K."/>
            <person name="Salamov A."/>
            <person name="Hori C."/>
            <person name="Aerts A."/>
            <person name="Henrissat B."/>
            <person name="Wiebenga A."/>
            <person name="vanKuyk P.A."/>
            <person name="Barry K."/>
            <person name="Lindquist E."/>
            <person name="LaButti K."/>
            <person name="Lapidus A."/>
            <person name="Lucas S."/>
            <person name="Coutinho P."/>
            <person name="Gong Y."/>
            <person name="Samejima M."/>
            <person name="Mahadevan R."/>
            <person name="Abou-Zaid M."/>
            <person name="de Vries R.P."/>
            <person name="Igarashi K."/>
            <person name="Yadav J.S."/>
            <person name="Grigoriev I.V."/>
            <person name="Master E.R."/>
        </authorList>
    </citation>
    <scope>NUCLEOTIDE SEQUENCE [LARGE SCALE GENOMIC DNA]</scope>
    <source>
        <strain evidence="2 3">HHB-10118-sp</strain>
    </source>
</reference>
<dbReference type="Proteomes" id="UP000008370">
    <property type="component" value="Unassembled WGS sequence"/>
</dbReference>
<dbReference type="InParanoid" id="K5W5D1"/>
<dbReference type="GeneID" id="18917022"/>
<gene>
    <name evidence="2" type="ORF">PHACADRAFT_258091</name>
</gene>
<keyword evidence="3" id="KW-1185">Reference proteome</keyword>
<keyword evidence="1" id="KW-0812">Transmembrane</keyword>
<organism evidence="2 3">
    <name type="scientific">Phanerochaete carnosa (strain HHB-10118-sp)</name>
    <name type="common">White-rot fungus</name>
    <name type="synonym">Peniophora carnosa</name>
    <dbReference type="NCBI Taxonomy" id="650164"/>
    <lineage>
        <taxon>Eukaryota</taxon>
        <taxon>Fungi</taxon>
        <taxon>Dikarya</taxon>
        <taxon>Basidiomycota</taxon>
        <taxon>Agaricomycotina</taxon>
        <taxon>Agaricomycetes</taxon>
        <taxon>Polyporales</taxon>
        <taxon>Phanerochaetaceae</taxon>
        <taxon>Phanerochaete</taxon>
    </lineage>
</organism>
<evidence type="ECO:0000313" key="2">
    <source>
        <dbReference type="EMBL" id="EKM54310.1"/>
    </source>
</evidence>
<dbReference type="OrthoDB" id="2756573at2759"/>